<feature type="domain" description="Reverse transcriptase zinc-binding" evidence="4">
    <location>
        <begin position="611"/>
        <end position="686"/>
    </location>
</feature>
<feature type="region of interest" description="Disordered" evidence="1">
    <location>
        <begin position="1"/>
        <end position="45"/>
    </location>
</feature>
<dbReference type="GO" id="GO:0004523">
    <property type="term" value="F:RNA-DNA hybrid ribonuclease activity"/>
    <property type="evidence" value="ECO:0007669"/>
    <property type="project" value="InterPro"/>
</dbReference>
<evidence type="ECO:0000313" key="5">
    <source>
        <dbReference type="EMBL" id="KAF7844298.1"/>
    </source>
</evidence>
<keyword evidence="5" id="KW-0695">RNA-directed DNA polymerase</keyword>
<dbReference type="Pfam" id="PF13966">
    <property type="entry name" value="zf-RVT"/>
    <property type="match status" value="1"/>
</dbReference>
<feature type="compositionally biased region" description="Acidic residues" evidence="1">
    <location>
        <begin position="95"/>
        <end position="106"/>
    </location>
</feature>
<evidence type="ECO:0000313" key="6">
    <source>
        <dbReference type="Proteomes" id="UP000634136"/>
    </source>
</evidence>
<feature type="compositionally biased region" description="Polar residues" evidence="1">
    <location>
        <begin position="276"/>
        <end position="285"/>
    </location>
</feature>
<dbReference type="Pfam" id="PF03372">
    <property type="entry name" value="Exo_endo_phos"/>
    <property type="match status" value="1"/>
</dbReference>
<feature type="domain" description="RNase H type-1" evidence="3">
    <location>
        <begin position="810"/>
        <end position="907"/>
    </location>
</feature>
<dbReference type="Gene3D" id="3.60.10.10">
    <property type="entry name" value="Endonuclease/exonuclease/phosphatase"/>
    <property type="match status" value="1"/>
</dbReference>
<feature type="compositionally biased region" description="Polar residues" evidence="1">
    <location>
        <begin position="241"/>
        <end position="254"/>
    </location>
</feature>
<feature type="compositionally biased region" description="Basic and acidic residues" evidence="1">
    <location>
        <begin position="289"/>
        <end position="299"/>
    </location>
</feature>
<dbReference type="InterPro" id="IPR053151">
    <property type="entry name" value="RNase_H-like"/>
</dbReference>
<dbReference type="CDD" id="cd06222">
    <property type="entry name" value="RNase_H_like"/>
    <property type="match status" value="1"/>
</dbReference>
<feature type="domain" description="Endonuclease/exonuclease/phosphatase" evidence="2">
    <location>
        <begin position="323"/>
        <end position="479"/>
    </location>
</feature>
<dbReference type="AlphaFoldDB" id="A0A834XFF5"/>
<dbReference type="OrthoDB" id="1432984at2759"/>
<evidence type="ECO:0000259" key="3">
    <source>
        <dbReference type="Pfam" id="PF13456"/>
    </source>
</evidence>
<dbReference type="SUPFAM" id="SSF53098">
    <property type="entry name" value="Ribonuclease H-like"/>
    <property type="match status" value="1"/>
</dbReference>
<comment type="caution">
    <text evidence="5">The sequence shown here is derived from an EMBL/GenBank/DDBJ whole genome shotgun (WGS) entry which is preliminary data.</text>
</comment>
<feature type="compositionally biased region" description="Basic and acidic residues" evidence="1">
    <location>
        <begin position="150"/>
        <end position="169"/>
    </location>
</feature>
<evidence type="ECO:0000259" key="2">
    <source>
        <dbReference type="Pfam" id="PF03372"/>
    </source>
</evidence>
<feature type="compositionally biased region" description="Basic and acidic residues" evidence="1">
    <location>
        <begin position="256"/>
        <end position="272"/>
    </location>
</feature>
<organism evidence="5 6">
    <name type="scientific">Senna tora</name>
    <dbReference type="NCBI Taxonomy" id="362788"/>
    <lineage>
        <taxon>Eukaryota</taxon>
        <taxon>Viridiplantae</taxon>
        <taxon>Streptophyta</taxon>
        <taxon>Embryophyta</taxon>
        <taxon>Tracheophyta</taxon>
        <taxon>Spermatophyta</taxon>
        <taxon>Magnoliopsida</taxon>
        <taxon>eudicotyledons</taxon>
        <taxon>Gunneridae</taxon>
        <taxon>Pentapetalae</taxon>
        <taxon>rosids</taxon>
        <taxon>fabids</taxon>
        <taxon>Fabales</taxon>
        <taxon>Fabaceae</taxon>
        <taxon>Caesalpinioideae</taxon>
        <taxon>Cassia clade</taxon>
        <taxon>Senna</taxon>
    </lineage>
</organism>
<dbReference type="Proteomes" id="UP000634136">
    <property type="component" value="Unassembled WGS sequence"/>
</dbReference>
<dbReference type="InterPro" id="IPR005135">
    <property type="entry name" value="Endo/exonuclease/phosphatase"/>
</dbReference>
<feature type="compositionally biased region" description="Acidic residues" evidence="1">
    <location>
        <begin position="136"/>
        <end position="149"/>
    </location>
</feature>
<dbReference type="GO" id="GO:0003964">
    <property type="term" value="F:RNA-directed DNA polymerase activity"/>
    <property type="evidence" value="ECO:0007669"/>
    <property type="project" value="UniProtKB-KW"/>
</dbReference>
<keyword evidence="5" id="KW-0548">Nucleotidyltransferase</keyword>
<reference evidence="5" key="1">
    <citation type="submission" date="2020-09" db="EMBL/GenBank/DDBJ databases">
        <title>Genome-Enabled Discovery of Anthraquinone Biosynthesis in Senna tora.</title>
        <authorList>
            <person name="Kang S.-H."/>
            <person name="Pandey R.P."/>
            <person name="Lee C.-M."/>
            <person name="Sim J.-S."/>
            <person name="Jeong J.-T."/>
            <person name="Choi B.-S."/>
            <person name="Jung M."/>
            <person name="Ginzburg D."/>
            <person name="Zhao K."/>
            <person name="Won S.Y."/>
            <person name="Oh T.-J."/>
            <person name="Yu Y."/>
            <person name="Kim N.-H."/>
            <person name="Lee O.R."/>
            <person name="Lee T.-H."/>
            <person name="Bashyal P."/>
            <person name="Kim T.-S."/>
            <person name="Lee W.-H."/>
            <person name="Kawkins C."/>
            <person name="Kim C.-K."/>
            <person name="Kim J.S."/>
            <person name="Ahn B.O."/>
            <person name="Rhee S.Y."/>
            <person name="Sohng J.K."/>
        </authorList>
    </citation>
    <scope>NUCLEOTIDE SEQUENCE</scope>
    <source>
        <tissue evidence="5">Leaf</tissue>
    </source>
</reference>
<feature type="region of interest" description="Disordered" evidence="1">
    <location>
        <begin position="91"/>
        <end position="174"/>
    </location>
</feature>
<feature type="compositionally biased region" description="Basic and acidic residues" evidence="1">
    <location>
        <begin position="1"/>
        <end position="22"/>
    </location>
</feature>
<feature type="region of interest" description="Disordered" evidence="1">
    <location>
        <begin position="212"/>
        <end position="302"/>
    </location>
</feature>
<dbReference type="InterPro" id="IPR012337">
    <property type="entry name" value="RNaseH-like_sf"/>
</dbReference>
<dbReference type="GO" id="GO:0003676">
    <property type="term" value="F:nucleic acid binding"/>
    <property type="evidence" value="ECO:0007669"/>
    <property type="project" value="InterPro"/>
</dbReference>
<keyword evidence="5" id="KW-0808">Transferase</keyword>
<name>A0A834XFF5_9FABA</name>
<dbReference type="InterPro" id="IPR036691">
    <property type="entry name" value="Endo/exonu/phosph_ase_sf"/>
</dbReference>
<dbReference type="PANTHER" id="PTHR47723">
    <property type="entry name" value="OS05G0353850 PROTEIN"/>
    <property type="match status" value="1"/>
</dbReference>
<protein>
    <submittedName>
        <fullName evidence="5">Non-LTR retroelement reverse transcriptase</fullName>
    </submittedName>
</protein>
<dbReference type="PANTHER" id="PTHR47723:SF19">
    <property type="entry name" value="POLYNUCLEOTIDYL TRANSFERASE, RIBONUCLEASE H-LIKE SUPERFAMILY PROTEIN"/>
    <property type="match status" value="1"/>
</dbReference>
<dbReference type="InterPro" id="IPR002156">
    <property type="entry name" value="RNaseH_domain"/>
</dbReference>
<evidence type="ECO:0000259" key="4">
    <source>
        <dbReference type="Pfam" id="PF13966"/>
    </source>
</evidence>
<evidence type="ECO:0000256" key="1">
    <source>
        <dbReference type="SAM" id="MobiDB-lite"/>
    </source>
</evidence>
<dbReference type="Gene3D" id="3.30.420.10">
    <property type="entry name" value="Ribonuclease H-like superfamily/Ribonuclease H"/>
    <property type="match status" value="1"/>
</dbReference>
<accession>A0A834XFF5</accession>
<dbReference type="Pfam" id="PF13456">
    <property type="entry name" value="RVT_3"/>
    <property type="match status" value="1"/>
</dbReference>
<sequence length="909" mass="104272">MAETENAREPGKEEEDQRERSVKRAKSSNEDLMEMEGVLNPSVLEEAPPIDGEKILEILLKENEIARAVRSYRDSLMRFNGNGGVYLDDVIGSESDSEDMDEDEGNERDYRGEAITNSKVDSRKSYGNGSRFNVLDESEDNLEEMETEEEHVVEKHDQKEGLDRAHATETVDGETMVSDSVLEYVGNDQQQDKGGNNMLHWWWLGKENVGKEHVKQKGSSGDKVMTKVNKVSKRGEKDSGNRSGTDYKFSSGNRRTLKELNEEEGKRSKDPMVSKVLSNLINSTSKGGGSKDKPPDRGKSKGVTVHENVLFYEVVSGKGEGSKTFPLLIKDLISVNDVDLMVVLETKRSGVEADETIRKIGMDGCFKRDPVGYSGGIWVLWKKEVMSVEVIKDHHQEELWEELRSISRGIVGSWMIGGDFNAYLSSDEKVGGKGFNWKSMESFNSWVEDCDLIGLGYNGVKFTWERGGLKERIHRIFANLEWSQNFQSAAVYHLFCRKSDHRPVFLKMYNAWGNVEEGIKWKVGDGRKVKFWEDVWVQNLSALKNYALKEVDGYFLRSSVKEFCRDGDWNLELLYEWLPEDIVHKIVAVCPPDDNNGEDIVVWRWNNNGEFSIKSAYLAKRGEVELDVDPLWRSIWSWKGPPKVRTFMWLMGKDRLLTNYARFRRKRTDDLMCPRCKCHSETVIHAVRYYSKVRDLCYMLVDPKYWDEFFNLNLHDWLLFNLKENLGRYGLDWKLCFGVCSRRIWLHRNALVFDGGSIFASELFWEVGVRVKEFMISGNNCALNVGNKVGKKEEILVAWQSPNDDWAKVNVDGSCKGDNLLAACGRVFRDAMRSWLWGMARNIGSCSSLEAEIWGILSGMELAWEKGFRKVIVEADSKVDIDLVLNGCLKEHYCFNIVERIRKCCSRDW</sequence>
<dbReference type="InterPro" id="IPR044730">
    <property type="entry name" value="RNase_H-like_dom_plant"/>
</dbReference>
<proteinExistence type="predicted"/>
<dbReference type="InterPro" id="IPR036397">
    <property type="entry name" value="RNaseH_sf"/>
</dbReference>
<dbReference type="InterPro" id="IPR026960">
    <property type="entry name" value="RVT-Znf"/>
</dbReference>
<feature type="compositionally biased region" description="Polar residues" evidence="1">
    <location>
        <begin position="115"/>
        <end position="131"/>
    </location>
</feature>
<keyword evidence="6" id="KW-1185">Reference proteome</keyword>
<dbReference type="EMBL" id="JAAIUW010000001">
    <property type="protein sequence ID" value="KAF7844298.1"/>
    <property type="molecule type" value="Genomic_DNA"/>
</dbReference>
<gene>
    <name evidence="5" type="ORF">G2W53_001203</name>
</gene>
<dbReference type="SUPFAM" id="SSF56219">
    <property type="entry name" value="DNase I-like"/>
    <property type="match status" value="1"/>
</dbReference>